<keyword evidence="1" id="KW-0238">DNA-binding</keyword>
<evidence type="ECO:0000256" key="1">
    <source>
        <dbReference type="ARBA" id="ARBA00023125"/>
    </source>
</evidence>
<evidence type="ECO:0000313" key="3">
    <source>
        <dbReference type="EMBL" id="BDR81064.1"/>
    </source>
</evidence>
<dbReference type="Gene3D" id="1.10.260.40">
    <property type="entry name" value="lambda repressor-like DNA-binding domains"/>
    <property type="match status" value="1"/>
</dbReference>
<protein>
    <recommendedName>
        <fullName evidence="2">HTH cro/C1-type domain-containing protein</fullName>
    </recommendedName>
</protein>
<dbReference type="SMART" id="SM00530">
    <property type="entry name" value="HTH_XRE"/>
    <property type="match status" value="1"/>
</dbReference>
<gene>
    <name evidence="3" type="ORF">K234311028_13100</name>
</gene>
<dbReference type="PANTHER" id="PTHR46558">
    <property type="entry name" value="TRACRIPTIONAL REGULATORY PROTEIN-RELATED-RELATED"/>
    <property type="match status" value="1"/>
</dbReference>
<accession>A0ABC8EBV3</accession>
<dbReference type="SUPFAM" id="SSF47413">
    <property type="entry name" value="lambda repressor-like DNA-binding domains"/>
    <property type="match status" value="1"/>
</dbReference>
<name>A0ABC8EBV3_CLOTA</name>
<dbReference type="InterPro" id="IPR010982">
    <property type="entry name" value="Lambda_DNA-bd_dom_sf"/>
</dbReference>
<proteinExistence type="predicted"/>
<feature type="domain" description="HTH cro/C1-type" evidence="2">
    <location>
        <begin position="5"/>
        <end position="59"/>
    </location>
</feature>
<dbReference type="PANTHER" id="PTHR46558:SF4">
    <property type="entry name" value="DNA-BIDING PHAGE PROTEIN"/>
    <property type="match status" value="1"/>
</dbReference>
<dbReference type="Proteomes" id="UP001321763">
    <property type="component" value="Chromosome"/>
</dbReference>
<dbReference type="RefSeq" id="WP_317725023.1">
    <property type="nucleotide sequence ID" value="NZ_AP026818.1"/>
</dbReference>
<sequence length="73" mass="8452">MDNKIAFYRSIKKYSQQKLAKEVGITRPYLSDIENCKKKPSCHIALKIAKVLDVSVEEIFFNKSVNYSIQNII</sequence>
<evidence type="ECO:0000259" key="2">
    <source>
        <dbReference type="PROSITE" id="PS50943"/>
    </source>
</evidence>
<dbReference type="CDD" id="cd00093">
    <property type="entry name" value="HTH_XRE"/>
    <property type="match status" value="1"/>
</dbReference>
<organism evidence="3 4">
    <name type="scientific">Clostridium tetani</name>
    <dbReference type="NCBI Taxonomy" id="1513"/>
    <lineage>
        <taxon>Bacteria</taxon>
        <taxon>Bacillati</taxon>
        <taxon>Bacillota</taxon>
        <taxon>Clostridia</taxon>
        <taxon>Eubacteriales</taxon>
        <taxon>Clostridiaceae</taxon>
        <taxon>Clostridium</taxon>
    </lineage>
</organism>
<dbReference type="Pfam" id="PF01381">
    <property type="entry name" value="HTH_3"/>
    <property type="match status" value="1"/>
</dbReference>
<dbReference type="PROSITE" id="PS50943">
    <property type="entry name" value="HTH_CROC1"/>
    <property type="match status" value="1"/>
</dbReference>
<dbReference type="GO" id="GO:0003677">
    <property type="term" value="F:DNA binding"/>
    <property type="evidence" value="ECO:0007669"/>
    <property type="project" value="UniProtKB-KW"/>
</dbReference>
<evidence type="ECO:0000313" key="4">
    <source>
        <dbReference type="Proteomes" id="UP001321763"/>
    </source>
</evidence>
<dbReference type="AlphaFoldDB" id="A0ABC8EBV3"/>
<dbReference type="EMBL" id="AP026818">
    <property type="protein sequence ID" value="BDR81064.1"/>
    <property type="molecule type" value="Genomic_DNA"/>
</dbReference>
<dbReference type="InterPro" id="IPR001387">
    <property type="entry name" value="Cro/C1-type_HTH"/>
</dbReference>
<reference evidence="3 4" key="1">
    <citation type="submission" date="2022-09" db="EMBL/GenBank/DDBJ databases">
        <title>complete genome sequences of Clostridium tetani str. KHSU-234311-028 isolated from soil.</title>
        <authorList>
            <person name="Sekizuka T."/>
            <person name="Shitada C."/>
            <person name="Takahashi M."/>
            <person name="Kuroda M."/>
        </authorList>
    </citation>
    <scope>NUCLEOTIDE SEQUENCE [LARGE SCALE GENOMIC DNA]</scope>
    <source>
        <strain evidence="3 4">KHSU-234311-028</strain>
    </source>
</reference>